<keyword evidence="3" id="KW-1185">Reference proteome</keyword>
<keyword evidence="1" id="KW-0472">Membrane</keyword>
<accession>A0ABQ3CG01</accession>
<feature type="transmembrane region" description="Helical" evidence="1">
    <location>
        <begin position="38"/>
        <end position="59"/>
    </location>
</feature>
<organism evidence="2 3">
    <name type="scientific">Streptomyces canarius</name>
    <dbReference type="NCBI Taxonomy" id="285453"/>
    <lineage>
        <taxon>Bacteria</taxon>
        <taxon>Bacillati</taxon>
        <taxon>Actinomycetota</taxon>
        <taxon>Actinomycetes</taxon>
        <taxon>Kitasatosporales</taxon>
        <taxon>Streptomycetaceae</taxon>
        <taxon>Streptomyces</taxon>
    </lineage>
</organism>
<keyword evidence="1" id="KW-1133">Transmembrane helix</keyword>
<proteinExistence type="predicted"/>
<dbReference type="EMBL" id="BMVN01000003">
    <property type="protein sequence ID" value="GHA08745.1"/>
    <property type="molecule type" value="Genomic_DNA"/>
</dbReference>
<feature type="transmembrane region" description="Helical" evidence="1">
    <location>
        <begin position="79"/>
        <end position="99"/>
    </location>
</feature>
<protein>
    <submittedName>
        <fullName evidence="2">Uncharacterized protein</fullName>
    </submittedName>
</protein>
<sequence length="141" mass="14799">MKTVIPAIGIVSFALVLTAILIFGTREQKAPNAKGKPLSWWWTLGLSMLAGASYTAAGWPFTVVPQLVMGDFVGLAHAIVPGVTLPGLALLFIVFLIWVGLTRRQVAVVGIILVHIMAGAGGGFGILAQRIHAIAMHFAGS</sequence>
<gene>
    <name evidence="2" type="ORF">GCM10010345_11370</name>
</gene>
<dbReference type="Proteomes" id="UP000653644">
    <property type="component" value="Unassembled WGS sequence"/>
</dbReference>
<feature type="transmembrane region" description="Helical" evidence="1">
    <location>
        <begin position="106"/>
        <end position="128"/>
    </location>
</feature>
<name>A0ABQ3CG01_9ACTN</name>
<evidence type="ECO:0000313" key="2">
    <source>
        <dbReference type="EMBL" id="GHA08745.1"/>
    </source>
</evidence>
<feature type="transmembrane region" description="Helical" evidence="1">
    <location>
        <begin position="6"/>
        <end position="26"/>
    </location>
</feature>
<evidence type="ECO:0000313" key="3">
    <source>
        <dbReference type="Proteomes" id="UP000653644"/>
    </source>
</evidence>
<comment type="caution">
    <text evidence="2">The sequence shown here is derived from an EMBL/GenBank/DDBJ whole genome shotgun (WGS) entry which is preliminary data.</text>
</comment>
<reference evidence="3" key="1">
    <citation type="journal article" date="2019" name="Int. J. Syst. Evol. Microbiol.">
        <title>The Global Catalogue of Microorganisms (GCM) 10K type strain sequencing project: providing services to taxonomists for standard genome sequencing and annotation.</title>
        <authorList>
            <consortium name="The Broad Institute Genomics Platform"/>
            <consortium name="The Broad Institute Genome Sequencing Center for Infectious Disease"/>
            <person name="Wu L."/>
            <person name="Ma J."/>
        </authorList>
    </citation>
    <scope>NUCLEOTIDE SEQUENCE [LARGE SCALE GENOMIC DNA]</scope>
    <source>
        <strain evidence="3">JCM 4733</strain>
    </source>
</reference>
<keyword evidence="1" id="KW-0812">Transmembrane</keyword>
<evidence type="ECO:0000256" key="1">
    <source>
        <dbReference type="SAM" id="Phobius"/>
    </source>
</evidence>
<dbReference type="RefSeq" id="WP_189882853.1">
    <property type="nucleotide sequence ID" value="NZ_BMVN01000003.1"/>
</dbReference>